<name>A0A126V2Q6_9RHOB</name>
<dbReference type="KEGG" id="hat:RC74_16065"/>
<keyword evidence="2" id="KW-0378">Hydrolase</keyword>
<comment type="similarity">
    <text evidence="1">Belongs to the sulfatase family.</text>
</comment>
<dbReference type="STRING" id="1579316.RC74_16065"/>
<evidence type="ECO:0000313" key="5">
    <source>
        <dbReference type="Proteomes" id="UP000070371"/>
    </source>
</evidence>
<dbReference type="InterPro" id="IPR050738">
    <property type="entry name" value="Sulfatase"/>
</dbReference>
<organism evidence="4 5">
    <name type="scientific">Falsihalocynthiibacter arcticus</name>
    <dbReference type="NCBI Taxonomy" id="1579316"/>
    <lineage>
        <taxon>Bacteria</taxon>
        <taxon>Pseudomonadati</taxon>
        <taxon>Pseudomonadota</taxon>
        <taxon>Alphaproteobacteria</taxon>
        <taxon>Rhodobacterales</taxon>
        <taxon>Roseobacteraceae</taxon>
        <taxon>Falsihalocynthiibacter</taxon>
    </lineage>
</organism>
<proteinExistence type="inferred from homology"/>
<dbReference type="AlphaFoldDB" id="A0A126V2Q6"/>
<dbReference type="Gene3D" id="3.30.1120.10">
    <property type="match status" value="1"/>
</dbReference>
<dbReference type="Pfam" id="PF00884">
    <property type="entry name" value="Sulfatase"/>
    <property type="match status" value="1"/>
</dbReference>
<feature type="domain" description="Sulfatase N-terminal" evidence="3">
    <location>
        <begin position="23"/>
        <end position="98"/>
    </location>
</feature>
<dbReference type="InterPro" id="IPR000917">
    <property type="entry name" value="Sulfatase_N"/>
</dbReference>
<protein>
    <recommendedName>
        <fullName evidence="3">Sulfatase N-terminal domain-containing protein</fullName>
    </recommendedName>
</protein>
<keyword evidence="5" id="KW-1185">Reference proteome</keyword>
<dbReference type="Gene3D" id="3.40.720.10">
    <property type="entry name" value="Alkaline Phosphatase, subunit A"/>
    <property type="match status" value="1"/>
</dbReference>
<dbReference type="EMBL" id="CP014327">
    <property type="protein sequence ID" value="AML52582.1"/>
    <property type="molecule type" value="Genomic_DNA"/>
</dbReference>
<evidence type="ECO:0000313" key="4">
    <source>
        <dbReference type="EMBL" id="AML52582.1"/>
    </source>
</evidence>
<dbReference type="Proteomes" id="UP000070371">
    <property type="component" value="Chromosome"/>
</dbReference>
<accession>A0A126V2Q6</accession>
<evidence type="ECO:0000259" key="3">
    <source>
        <dbReference type="Pfam" id="PF00884"/>
    </source>
</evidence>
<dbReference type="InterPro" id="IPR017850">
    <property type="entry name" value="Alkaline_phosphatase_core_sf"/>
</dbReference>
<dbReference type="PANTHER" id="PTHR42693:SF53">
    <property type="entry name" value="ENDO-4-O-SULFATASE"/>
    <property type="match status" value="1"/>
</dbReference>
<dbReference type="RefSeq" id="WP_039000120.1">
    <property type="nucleotide sequence ID" value="NZ_CP014327.1"/>
</dbReference>
<evidence type="ECO:0000256" key="1">
    <source>
        <dbReference type="ARBA" id="ARBA00008779"/>
    </source>
</evidence>
<sequence>MAGAIKFTIFVKRQRMRGNDSPLENTFIFVTSDNCPQMDSWPDGGYTPFRGAKGTTWESGVRVPGIAYLKGVIQPGRVSDGLFDLMDLFDTSLTLAGIGTANLPDDRYYDGIDQTSFLLTDQGESLRENIYFWLGSSLTAMRMRSGHTC</sequence>
<dbReference type="SUPFAM" id="SSF53649">
    <property type="entry name" value="Alkaline phosphatase-like"/>
    <property type="match status" value="1"/>
</dbReference>
<reference evidence="4 5" key="1">
    <citation type="submission" date="2016-02" db="EMBL/GenBank/DDBJ databases">
        <title>Complete genome sequence of Halocynthiibacter arcticus PAMC 20958t from arctic marine sediment.</title>
        <authorList>
            <person name="Lee Y.M."/>
            <person name="Baek K."/>
            <person name="Lee H.K."/>
            <person name="Shin S.C."/>
        </authorList>
    </citation>
    <scope>NUCLEOTIDE SEQUENCE [LARGE SCALE GENOMIC DNA]</scope>
    <source>
        <strain evidence="4">PAMC 20958</strain>
    </source>
</reference>
<dbReference type="GO" id="GO:0004065">
    <property type="term" value="F:arylsulfatase activity"/>
    <property type="evidence" value="ECO:0007669"/>
    <property type="project" value="TreeGrafter"/>
</dbReference>
<evidence type="ECO:0000256" key="2">
    <source>
        <dbReference type="ARBA" id="ARBA00022801"/>
    </source>
</evidence>
<dbReference type="PANTHER" id="PTHR42693">
    <property type="entry name" value="ARYLSULFATASE FAMILY MEMBER"/>
    <property type="match status" value="1"/>
</dbReference>
<gene>
    <name evidence="4" type="ORF">RC74_16065</name>
</gene>